<keyword evidence="4 10" id="KW-0378">Hydrolase</keyword>
<organism evidence="11 12">
    <name type="scientific">Actinomadura alba</name>
    <dbReference type="NCBI Taxonomy" id="406431"/>
    <lineage>
        <taxon>Bacteria</taxon>
        <taxon>Bacillati</taxon>
        <taxon>Actinomycetota</taxon>
        <taxon>Actinomycetes</taxon>
        <taxon>Streptosporangiales</taxon>
        <taxon>Thermomonosporaceae</taxon>
        <taxon>Actinomadura</taxon>
    </lineage>
</organism>
<dbReference type="Pfam" id="PF00232">
    <property type="entry name" value="Glyco_hydro_1"/>
    <property type="match status" value="1"/>
</dbReference>
<dbReference type="EC" id="3.2.1.21" evidence="3 10"/>
<dbReference type="SUPFAM" id="SSF51445">
    <property type="entry name" value="(Trans)glycosidases"/>
    <property type="match status" value="1"/>
</dbReference>
<reference evidence="11 12" key="1">
    <citation type="submission" date="2020-06" db="EMBL/GenBank/DDBJ databases">
        <title>Actinomadura xiongansis sp. nov., isolated from soil of Baiyangdian.</title>
        <authorList>
            <person name="Zhang X."/>
        </authorList>
    </citation>
    <scope>NUCLEOTIDE SEQUENCE [LARGE SCALE GENOMIC DNA]</scope>
    <source>
        <strain evidence="11 12">HBUM206468</strain>
    </source>
</reference>
<keyword evidence="6" id="KW-0119">Carbohydrate metabolism</keyword>
<keyword evidence="5" id="KW-0136">Cellulose degradation</keyword>
<evidence type="ECO:0000256" key="2">
    <source>
        <dbReference type="ARBA" id="ARBA00010838"/>
    </source>
</evidence>
<dbReference type="Gene3D" id="3.20.20.80">
    <property type="entry name" value="Glycosidases"/>
    <property type="match status" value="1"/>
</dbReference>
<dbReference type="PRINTS" id="PR00131">
    <property type="entry name" value="GLHYDRLASE1"/>
</dbReference>
<dbReference type="InterPro" id="IPR017736">
    <property type="entry name" value="Glyco_hydro_1_beta-glucosidase"/>
</dbReference>
<accession>A0ABR7M1R0</accession>
<evidence type="ECO:0000256" key="5">
    <source>
        <dbReference type="ARBA" id="ARBA00023001"/>
    </source>
</evidence>
<name>A0ABR7M1R0_9ACTN</name>
<feature type="active site" description="Nucleophile" evidence="9">
    <location>
        <position position="385"/>
    </location>
</feature>
<dbReference type="PROSITE" id="PS00572">
    <property type="entry name" value="GLYCOSYL_HYDROL_F1_1"/>
    <property type="match status" value="1"/>
</dbReference>
<evidence type="ECO:0000256" key="6">
    <source>
        <dbReference type="ARBA" id="ARBA00023277"/>
    </source>
</evidence>
<dbReference type="InterPro" id="IPR018120">
    <property type="entry name" value="Glyco_hydro_1_AS"/>
</dbReference>
<comment type="caution">
    <text evidence="11">The sequence shown here is derived from an EMBL/GenBank/DDBJ whole genome shotgun (WGS) entry which is preliminary data.</text>
</comment>
<comment type="similarity">
    <text evidence="2 10">Belongs to the glycosyl hydrolase 1 family.</text>
</comment>
<gene>
    <name evidence="11" type="ORF">HKK74_36620</name>
</gene>
<keyword evidence="12" id="KW-1185">Reference proteome</keyword>
<dbReference type="InterPro" id="IPR001360">
    <property type="entry name" value="Glyco_hydro_1"/>
</dbReference>
<evidence type="ECO:0000256" key="9">
    <source>
        <dbReference type="PROSITE-ProRule" id="PRU10055"/>
    </source>
</evidence>
<dbReference type="GO" id="GO:0004565">
    <property type="term" value="F:beta-galactosidase activity"/>
    <property type="evidence" value="ECO:0007669"/>
    <property type="project" value="UniProtKB-EC"/>
</dbReference>
<evidence type="ECO:0000256" key="10">
    <source>
        <dbReference type="RuleBase" id="RU361175"/>
    </source>
</evidence>
<dbReference type="RefSeq" id="WP_187248017.1">
    <property type="nucleotide sequence ID" value="NZ_BAAAOK010000017.1"/>
</dbReference>
<evidence type="ECO:0000256" key="8">
    <source>
        <dbReference type="ARBA" id="ARBA00023326"/>
    </source>
</evidence>
<dbReference type="InterPro" id="IPR017853">
    <property type="entry name" value="GH"/>
</dbReference>
<evidence type="ECO:0000313" key="11">
    <source>
        <dbReference type="EMBL" id="MBC6470976.1"/>
    </source>
</evidence>
<evidence type="ECO:0000256" key="3">
    <source>
        <dbReference type="ARBA" id="ARBA00012744"/>
    </source>
</evidence>
<dbReference type="PANTHER" id="PTHR10353">
    <property type="entry name" value="GLYCOSYL HYDROLASE"/>
    <property type="match status" value="1"/>
</dbReference>
<evidence type="ECO:0000256" key="1">
    <source>
        <dbReference type="ARBA" id="ARBA00000448"/>
    </source>
</evidence>
<protein>
    <recommendedName>
        <fullName evidence="3 10">Beta-glucosidase</fullName>
        <ecNumber evidence="3 10">3.2.1.21</ecNumber>
    </recommendedName>
</protein>
<dbReference type="PROSITE" id="PS00653">
    <property type="entry name" value="GLYCOSYL_HYDROL_F1_2"/>
    <property type="match status" value="1"/>
</dbReference>
<comment type="catalytic activity">
    <reaction evidence="1 10">
        <text>Hydrolysis of terminal, non-reducing beta-D-glucosyl residues with release of beta-D-glucose.</text>
        <dbReference type="EC" id="3.2.1.21"/>
    </reaction>
</comment>
<dbReference type="NCBIfam" id="TIGR03356">
    <property type="entry name" value="BGL"/>
    <property type="match status" value="1"/>
</dbReference>
<evidence type="ECO:0000313" key="12">
    <source>
        <dbReference type="Proteomes" id="UP000805614"/>
    </source>
</evidence>
<dbReference type="EMBL" id="JABVEC010000053">
    <property type="protein sequence ID" value="MBC6470976.1"/>
    <property type="molecule type" value="Genomic_DNA"/>
</dbReference>
<keyword evidence="7 10" id="KW-0326">Glycosidase</keyword>
<keyword evidence="8" id="KW-0624">Polysaccharide degradation</keyword>
<evidence type="ECO:0000256" key="7">
    <source>
        <dbReference type="ARBA" id="ARBA00023295"/>
    </source>
</evidence>
<proteinExistence type="inferred from homology"/>
<dbReference type="PANTHER" id="PTHR10353:SF36">
    <property type="entry name" value="LP05116P"/>
    <property type="match status" value="1"/>
</dbReference>
<dbReference type="Proteomes" id="UP000805614">
    <property type="component" value="Unassembled WGS sequence"/>
</dbReference>
<evidence type="ECO:0000256" key="4">
    <source>
        <dbReference type="ARBA" id="ARBA00022801"/>
    </source>
</evidence>
<sequence>MNPNGAQQQTAAAVRPEVGLAFPTGFQWGAATAAYQIEGAAREDGRGPSIWDTFSSRPGAVLGGENGDVAVEHYRRYPQDIEIMSDLGLTAYRFSVSWPRVQPDGSGQVNEAGLDFYRRLVDELLAAGIQPWPTLYHWDLPQELEDAGGWPERDTAQRFADYAAHVHDALGDRVTNWMTINEPWCAAFLGYASGEHAPGRKEPAAAMRAAHHLLLGHGLAVCAIREQGPQARIGPAVNLYAISPASEAPEDHDAARRIDGLQNRLFLDALLHGRYPSDVLADVAGTGFADCVRDGDLTVISERIDLLGVNYYSRFTVSGLPGDATQAVSSPFSTESPWVGSDFARFVGTGRPVTGMGWDIDAPGLHEVLTRLHTDYPAVPLYITENGAGYEDDLNGDDTVHDHERIAYIDAHLRACHEAIADGVPLRGYFTWSLLDNFEWSWGYSKRFGLVYVDYATQRRVFKDSATWYAKVIRQGGLPGHR</sequence>
<dbReference type="InterPro" id="IPR033132">
    <property type="entry name" value="GH_1_N_CS"/>
</dbReference>